<evidence type="ECO:0000256" key="1">
    <source>
        <dbReference type="ARBA" id="ARBA00022448"/>
    </source>
</evidence>
<keyword evidence="1" id="KW-0813">Transport</keyword>
<dbReference type="AlphaFoldDB" id="J9CMT5"/>
<dbReference type="InterPro" id="IPR050222">
    <property type="entry name" value="MATE_MdtK"/>
</dbReference>
<keyword evidence="2" id="KW-0472">Membrane</keyword>
<comment type="caution">
    <text evidence="3">The sequence shown here is derived from an EMBL/GenBank/DDBJ whole genome shotgun (WGS) entry which is preliminary data.</text>
</comment>
<gene>
    <name evidence="3" type="ORF">EVA_10464</name>
</gene>
<evidence type="ECO:0000313" key="3">
    <source>
        <dbReference type="EMBL" id="EJX01431.1"/>
    </source>
</evidence>
<dbReference type="GO" id="GO:0042910">
    <property type="term" value="F:xenobiotic transmembrane transporter activity"/>
    <property type="evidence" value="ECO:0007669"/>
    <property type="project" value="InterPro"/>
</dbReference>
<sequence length="272" mass="29700">MSFNALFIFQLNLGVMGAALGTSASVICTSLFLTGWIFVKNSFLKQKAPWRFSRHSILSALRIGGPISVEQFITGTSYIAMTRIVSSLGTLSIAAHSYAITAESLCYMPAFGFASAASALIGQCIGANRIELSRQMAWRITRLTILMMSVSGAMMFILSRQLIAMLSLDPEVIEIGANLLKMEAFAEPLYGASIAIIGILRGKGDTLWPACLNLVSIWGVRITLSWILAIPYGLYGVWMAMVLELNVRGLLFIFRQRKAFPPKNATSLVEEA</sequence>
<feature type="transmembrane region" description="Helical" evidence="2">
    <location>
        <begin position="143"/>
        <end position="164"/>
    </location>
</feature>
<dbReference type="NCBIfam" id="TIGR00797">
    <property type="entry name" value="matE"/>
    <property type="match status" value="1"/>
</dbReference>
<name>J9CMT5_9ZZZZ</name>
<proteinExistence type="predicted"/>
<dbReference type="PANTHER" id="PTHR43298:SF2">
    <property type="entry name" value="FMN_FAD EXPORTER YEEO-RELATED"/>
    <property type="match status" value="1"/>
</dbReference>
<keyword evidence="2" id="KW-0812">Transmembrane</keyword>
<dbReference type="GO" id="GO:0015297">
    <property type="term" value="F:antiporter activity"/>
    <property type="evidence" value="ECO:0007669"/>
    <property type="project" value="InterPro"/>
</dbReference>
<protein>
    <submittedName>
        <fullName evidence="3">Efflux protein, MATE family</fullName>
    </submittedName>
</protein>
<reference evidence="3" key="1">
    <citation type="journal article" date="2012" name="PLoS ONE">
        <title>Gene sets for utilization of primary and secondary nutrition supplies in the distal gut of endangered iberian lynx.</title>
        <authorList>
            <person name="Alcaide M."/>
            <person name="Messina E."/>
            <person name="Richter M."/>
            <person name="Bargiela R."/>
            <person name="Peplies J."/>
            <person name="Huws S.A."/>
            <person name="Newbold C.J."/>
            <person name="Golyshin P.N."/>
            <person name="Simon M.A."/>
            <person name="Lopez G."/>
            <person name="Yakimov M.M."/>
            <person name="Ferrer M."/>
        </authorList>
    </citation>
    <scope>NUCLEOTIDE SEQUENCE</scope>
</reference>
<dbReference type="PANTHER" id="PTHR43298">
    <property type="entry name" value="MULTIDRUG RESISTANCE PROTEIN NORM-RELATED"/>
    <property type="match status" value="1"/>
</dbReference>
<dbReference type="Pfam" id="PF01554">
    <property type="entry name" value="MatE"/>
    <property type="match status" value="1"/>
</dbReference>
<organism evidence="3">
    <name type="scientific">gut metagenome</name>
    <dbReference type="NCBI Taxonomy" id="749906"/>
    <lineage>
        <taxon>unclassified sequences</taxon>
        <taxon>metagenomes</taxon>
        <taxon>organismal metagenomes</taxon>
    </lineage>
</organism>
<dbReference type="EMBL" id="AMCI01002963">
    <property type="protein sequence ID" value="EJX01431.1"/>
    <property type="molecule type" value="Genomic_DNA"/>
</dbReference>
<keyword evidence="2" id="KW-1133">Transmembrane helix</keyword>
<dbReference type="GO" id="GO:0005886">
    <property type="term" value="C:plasma membrane"/>
    <property type="evidence" value="ECO:0007669"/>
    <property type="project" value="TreeGrafter"/>
</dbReference>
<evidence type="ECO:0000256" key="2">
    <source>
        <dbReference type="SAM" id="Phobius"/>
    </source>
</evidence>
<accession>J9CMT5</accession>
<dbReference type="InterPro" id="IPR002528">
    <property type="entry name" value="MATE_fam"/>
</dbReference>
<feature type="transmembrane region" description="Helical" evidence="2">
    <location>
        <begin position="6"/>
        <end position="39"/>
    </location>
</feature>
<feature type="transmembrane region" description="Helical" evidence="2">
    <location>
        <begin position="207"/>
        <end position="229"/>
    </location>
</feature>